<proteinExistence type="inferred from homology"/>
<evidence type="ECO:0000256" key="5">
    <source>
        <dbReference type="PROSITE-ProRule" id="PRU00282"/>
    </source>
</evidence>
<name>A0AAV6NDN5_9ROSI</name>
<organism evidence="7 8">
    <name type="scientific">Cucurbita argyrosperma subsp. sororia</name>
    <dbReference type="NCBI Taxonomy" id="37648"/>
    <lineage>
        <taxon>Eukaryota</taxon>
        <taxon>Viridiplantae</taxon>
        <taxon>Streptophyta</taxon>
        <taxon>Embryophyta</taxon>
        <taxon>Tracheophyta</taxon>
        <taxon>Spermatophyta</taxon>
        <taxon>Magnoliopsida</taxon>
        <taxon>eudicotyledons</taxon>
        <taxon>Gunneridae</taxon>
        <taxon>Pentapetalae</taxon>
        <taxon>rosids</taxon>
        <taxon>fabids</taxon>
        <taxon>Cucurbitales</taxon>
        <taxon>Cucurbitaceae</taxon>
        <taxon>Cucurbiteae</taxon>
        <taxon>Cucurbita</taxon>
    </lineage>
</organism>
<dbReference type="InterPro" id="IPR044712">
    <property type="entry name" value="SLC25A32-like"/>
</dbReference>
<dbReference type="GO" id="GO:0006862">
    <property type="term" value="P:nucleotide transport"/>
    <property type="evidence" value="ECO:0007669"/>
    <property type="project" value="InterPro"/>
</dbReference>
<keyword evidence="4" id="KW-1133">Transmembrane helix</keyword>
<dbReference type="Pfam" id="PF00153">
    <property type="entry name" value="Mito_carr"/>
    <property type="match status" value="1"/>
</dbReference>
<evidence type="ECO:0000313" key="7">
    <source>
        <dbReference type="EMBL" id="KAG6594804.1"/>
    </source>
</evidence>
<comment type="caution">
    <text evidence="7">The sequence shown here is derived from an EMBL/GenBank/DDBJ whole genome shotgun (WGS) entry which is preliminary data.</text>
</comment>
<dbReference type="PANTHER" id="PTHR45683">
    <property type="entry name" value="MITOCHONDRIAL NICOTINAMIDE ADENINE DINUCLEOTIDE TRANSPORTER 1-RELATED-RELATED"/>
    <property type="match status" value="1"/>
</dbReference>
<protein>
    <submittedName>
        <fullName evidence="7">Folate transporter 1, chloroplastic</fullName>
    </submittedName>
</protein>
<dbReference type="EMBL" id="JAGKQH010000007">
    <property type="protein sequence ID" value="KAG6594804.1"/>
    <property type="molecule type" value="Genomic_DNA"/>
</dbReference>
<dbReference type="GO" id="GO:0016020">
    <property type="term" value="C:membrane"/>
    <property type="evidence" value="ECO:0007669"/>
    <property type="project" value="UniProtKB-UniRule"/>
</dbReference>
<dbReference type="AlphaFoldDB" id="A0AAV6NDN5"/>
<feature type="repeat" description="Solcar" evidence="5">
    <location>
        <begin position="19"/>
        <end position="107"/>
    </location>
</feature>
<keyword evidence="5" id="KW-0472">Membrane</keyword>
<keyword evidence="8" id="KW-1185">Reference proteome</keyword>
<dbReference type="GO" id="GO:0055085">
    <property type="term" value="P:transmembrane transport"/>
    <property type="evidence" value="ECO:0007669"/>
    <property type="project" value="InterPro"/>
</dbReference>
<dbReference type="PROSITE" id="PS50920">
    <property type="entry name" value="SOLCAR"/>
    <property type="match status" value="1"/>
</dbReference>
<keyword evidence="5 6" id="KW-0812">Transmembrane</keyword>
<sequence>MSSAPGFKVVIAEDPVSRLTRIQLMQSSLLVGWRFVFCTYPVWLVKTRMQLQNPLHQAQPHSGLYDAFRTILREESFAAPCKGIFPGLFLFMKNSVHLLPTRGLDGPKWMLKVLRNYWYKIQLIMLFLEDLLKLLPCSDIPISKCPCGLDHVHYKLEVKHRAYVQRHL</sequence>
<comment type="similarity">
    <text evidence="1 6">Belongs to the mitochondrial carrier (TC 2.A.29) family.</text>
</comment>
<reference evidence="7 8" key="1">
    <citation type="journal article" date="2021" name="Hortic Res">
        <title>The domestication of Cucurbita argyrosperma as revealed by the genome of its wild relative.</title>
        <authorList>
            <person name="Barrera-Redondo J."/>
            <person name="Sanchez-de la Vega G."/>
            <person name="Aguirre-Liguori J.A."/>
            <person name="Castellanos-Morales G."/>
            <person name="Gutierrez-Guerrero Y.T."/>
            <person name="Aguirre-Dugua X."/>
            <person name="Aguirre-Planter E."/>
            <person name="Tenaillon M.I."/>
            <person name="Lira-Saade R."/>
            <person name="Eguiarte L.E."/>
        </authorList>
    </citation>
    <scope>NUCLEOTIDE SEQUENCE [LARGE SCALE GENOMIC DNA]</scope>
    <source>
        <strain evidence="7">JBR-2021</strain>
    </source>
</reference>
<evidence type="ECO:0000256" key="3">
    <source>
        <dbReference type="ARBA" id="ARBA00022737"/>
    </source>
</evidence>
<evidence type="ECO:0000256" key="6">
    <source>
        <dbReference type="RuleBase" id="RU000488"/>
    </source>
</evidence>
<keyword evidence="3" id="KW-0677">Repeat</keyword>
<evidence type="ECO:0000256" key="1">
    <source>
        <dbReference type="ARBA" id="ARBA00006375"/>
    </source>
</evidence>
<accession>A0AAV6NDN5</accession>
<gene>
    <name evidence="7" type="primary">FOLT1</name>
    <name evidence="7" type="ORF">SDJN03_11357</name>
</gene>
<keyword evidence="2 6" id="KW-0813">Transport</keyword>
<feature type="non-terminal residue" evidence="7">
    <location>
        <position position="1"/>
    </location>
</feature>
<evidence type="ECO:0000256" key="4">
    <source>
        <dbReference type="ARBA" id="ARBA00022989"/>
    </source>
</evidence>
<dbReference type="Proteomes" id="UP000685013">
    <property type="component" value="Chromosome 7"/>
</dbReference>
<evidence type="ECO:0000256" key="2">
    <source>
        <dbReference type="ARBA" id="ARBA00022448"/>
    </source>
</evidence>
<dbReference type="InterPro" id="IPR018108">
    <property type="entry name" value="MCP_transmembrane"/>
</dbReference>
<evidence type="ECO:0000313" key="8">
    <source>
        <dbReference type="Proteomes" id="UP000685013"/>
    </source>
</evidence>